<dbReference type="PRINTS" id="PR01001">
    <property type="entry name" value="FADG3PDH"/>
</dbReference>
<dbReference type="EMBL" id="JANIPJ010000005">
    <property type="protein sequence ID" value="MCR2804133.1"/>
    <property type="molecule type" value="Genomic_DNA"/>
</dbReference>
<dbReference type="Gene3D" id="3.30.9.10">
    <property type="entry name" value="D-Amino Acid Oxidase, subunit A, domain 2"/>
    <property type="match status" value="1"/>
</dbReference>
<protein>
    <recommendedName>
        <fullName evidence="5">Aerobic glycerol-3-phosphate dehydrogenase</fullName>
        <ecNumber evidence="4">1.1.5.3</ecNumber>
    </recommendedName>
</protein>
<dbReference type="SUPFAM" id="SSF51905">
    <property type="entry name" value="FAD/NAD(P)-binding domain"/>
    <property type="match status" value="1"/>
</dbReference>
<dbReference type="Proteomes" id="UP001141950">
    <property type="component" value="Unassembled WGS sequence"/>
</dbReference>
<dbReference type="Gene3D" id="1.10.8.870">
    <property type="entry name" value="Alpha-glycerophosphate oxidase, cap domain"/>
    <property type="match status" value="1"/>
</dbReference>
<dbReference type="InterPro" id="IPR000447">
    <property type="entry name" value="G3P_DH_FAD-dep"/>
</dbReference>
<dbReference type="PANTHER" id="PTHR11985">
    <property type="entry name" value="GLYCEROL-3-PHOSPHATE DEHYDROGENASE"/>
    <property type="match status" value="1"/>
</dbReference>
<dbReference type="Pfam" id="PF01266">
    <property type="entry name" value="DAO"/>
    <property type="match status" value="1"/>
</dbReference>
<dbReference type="GO" id="GO:0006071">
    <property type="term" value="P:glycerol metabolic process"/>
    <property type="evidence" value="ECO:0007669"/>
    <property type="project" value="UniProtKB-KW"/>
</dbReference>
<evidence type="ECO:0000256" key="7">
    <source>
        <dbReference type="ARBA" id="ARBA00022798"/>
    </source>
</evidence>
<dbReference type="GO" id="GO:0004368">
    <property type="term" value="F:glycerol-3-phosphate dehydrogenase (quinone) activity"/>
    <property type="evidence" value="ECO:0007669"/>
    <property type="project" value="UniProtKB-EC"/>
</dbReference>
<evidence type="ECO:0000313" key="14">
    <source>
        <dbReference type="Proteomes" id="UP001141950"/>
    </source>
</evidence>
<dbReference type="InterPro" id="IPR006076">
    <property type="entry name" value="FAD-dep_OxRdtase"/>
</dbReference>
<keyword evidence="14" id="KW-1185">Reference proteome</keyword>
<dbReference type="SUPFAM" id="SSF54373">
    <property type="entry name" value="FAD-linked reductases, C-terminal domain"/>
    <property type="match status" value="1"/>
</dbReference>
<keyword evidence="9" id="KW-0560">Oxidoreductase</keyword>
<dbReference type="InterPro" id="IPR036188">
    <property type="entry name" value="FAD/NAD-bd_sf"/>
</dbReference>
<feature type="domain" description="Alpha-glycerophosphate oxidase C-terminal" evidence="12">
    <location>
        <begin position="414"/>
        <end position="543"/>
    </location>
</feature>
<dbReference type="InterPro" id="IPR031656">
    <property type="entry name" value="DAO_C"/>
</dbReference>
<evidence type="ECO:0000256" key="1">
    <source>
        <dbReference type="ARBA" id="ARBA00001974"/>
    </source>
</evidence>
<proteinExistence type="inferred from homology"/>
<dbReference type="InterPro" id="IPR038299">
    <property type="entry name" value="DAO_C_sf"/>
</dbReference>
<dbReference type="GO" id="GO:0046168">
    <property type="term" value="P:glycerol-3-phosphate catabolic process"/>
    <property type="evidence" value="ECO:0007669"/>
    <property type="project" value="TreeGrafter"/>
</dbReference>
<evidence type="ECO:0000256" key="4">
    <source>
        <dbReference type="ARBA" id="ARBA00013029"/>
    </source>
</evidence>
<dbReference type="EC" id="1.1.5.3" evidence="4"/>
<comment type="cofactor">
    <cofactor evidence="1">
        <name>FAD</name>
        <dbReference type="ChEBI" id="CHEBI:57692"/>
    </cofactor>
</comment>
<comment type="caution">
    <text evidence="13">The sequence shown here is derived from an EMBL/GenBank/DDBJ whole genome shotgun (WGS) entry which is preliminary data.</text>
</comment>
<evidence type="ECO:0000256" key="6">
    <source>
        <dbReference type="ARBA" id="ARBA00022630"/>
    </source>
</evidence>
<accession>A0A9X2MLE4</accession>
<keyword evidence="8" id="KW-0274">FAD</keyword>
<evidence type="ECO:0000259" key="12">
    <source>
        <dbReference type="Pfam" id="PF16901"/>
    </source>
</evidence>
<dbReference type="RefSeq" id="WP_257444962.1">
    <property type="nucleotide sequence ID" value="NZ_JANIPJ010000005.1"/>
</dbReference>
<reference evidence="13" key="1">
    <citation type="submission" date="2022-08" db="EMBL/GenBank/DDBJ databases">
        <title>The genomic sequence of strain Paenibacillus sp. SCIV0701.</title>
        <authorList>
            <person name="Zhao H."/>
        </authorList>
    </citation>
    <scope>NUCLEOTIDE SEQUENCE</scope>
    <source>
        <strain evidence="13">SCIV0701</strain>
    </source>
</reference>
<evidence type="ECO:0000259" key="11">
    <source>
        <dbReference type="Pfam" id="PF01266"/>
    </source>
</evidence>
<evidence type="ECO:0000256" key="3">
    <source>
        <dbReference type="ARBA" id="ARBA00007330"/>
    </source>
</evidence>
<keyword evidence="7" id="KW-0319">Glycerol metabolism</keyword>
<name>A0A9X2MLE4_9BACL</name>
<comment type="catalytic activity">
    <reaction evidence="10">
        <text>a quinone + sn-glycerol 3-phosphate = dihydroxyacetone phosphate + a quinol</text>
        <dbReference type="Rhea" id="RHEA:18977"/>
        <dbReference type="ChEBI" id="CHEBI:24646"/>
        <dbReference type="ChEBI" id="CHEBI:57597"/>
        <dbReference type="ChEBI" id="CHEBI:57642"/>
        <dbReference type="ChEBI" id="CHEBI:132124"/>
        <dbReference type="EC" id="1.1.5.3"/>
    </reaction>
</comment>
<evidence type="ECO:0000256" key="5">
    <source>
        <dbReference type="ARBA" id="ARBA00017956"/>
    </source>
</evidence>
<gene>
    <name evidence="13" type="ORF">NQZ67_09605</name>
</gene>
<dbReference type="AlphaFoldDB" id="A0A9X2MLE4"/>
<organism evidence="13 14">
    <name type="scientific">Paenibacillus soyae</name>
    <dbReference type="NCBI Taxonomy" id="2969249"/>
    <lineage>
        <taxon>Bacteria</taxon>
        <taxon>Bacillati</taxon>
        <taxon>Bacillota</taxon>
        <taxon>Bacilli</taxon>
        <taxon>Bacillales</taxon>
        <taxon>Paenibacillaceae</taxon>
        <taxon>Paenibacillus</taxon>
    </lineage>
</organism>
<keyword evidence="6" id="KW-0285">Flavoprotein</keyword>
<evidence type="ECO:0000256" key="9">
    <source>
        <dbReference type="ARBA" id="ARBA00023002"/>
    </source>
</evidence>
<dbReference type="Gene3D" id="3.50.50.60">
    <property type="entry name" value="FAD/NAD(P)-binding domain"/>
    <property type="match status" value="1"/>
</dbReference>
<comment type="similarity">
    <text evidence="3">Belongs to the FAD-dependent glycerol-3-phosphate dehydrogenase family.</text>
</comment>
<evidence type="ECO:0000256" key="8">
    <source>
        <dbReference type="ARBA" id="ARBA00022827"/>
    </source>
</evidence>
<dbReference type="PANTHER" id="PTHR11985:SF35">
    <property type="entry name" value="ANAEROBIC GLYCEROL-3-PHOSPHATE DEHYDROGENASE SUBUNIT A"/>
    <property type="match status" value="1"/>
</dbReference>
<sequence>MEQTGESERTPFSAHSRESTLLGMSEGKLDVLIIGGGITGAGILLDAAVRGLRAGLVEMQDFAAGTSSRSTKLVHGGLRYLKQLEFGVVAEVGKERAIVYENGPHVTTPEWMLLPLYQGGTFGKMSTSVGLRLYDWLAGVKKTERRTMLSAASTLEKEPLLKREGLKGGGYYVEYRTDDARLTVEVMKKAAEHGGSPVNYAKAEELLKDDRGRVTGALVRDLLTDRAYRIEASRVINAAGPWVDELREQDGSRRGKTLRLTKGVHLVFDGGRFPLRQACYFDTPDGRMVFAIPREGKTYFGTTDTNYTEDPANPVMTEADRAYLLKAANFMFPGLSLEAADVESSWAGVRPLIHQEGKSPSEISRRDEIFVSPSGLISIAGGKLTGYRKMAEAVVNRTLELMQEDGDTRSFGPCGTKRLPISGGDTGGSERFEAYAATKAAEGMALGLSEEAATRLARRYGSNIDALYTFRKEAERWGQRYGMPTEIAMELIYAIREEMAVRPSDFFVRRTGDIYFRIADVRRWKRPVISAMAKELGWSGEQREAFAEELERMLDESTTPVG</sequence>
<evidence type="ECO:0000256" key="2">
    <source>
        <dbReference type="ARBA" id="ARBA00004977"/>
    </source>
</evidence>
<dbReference type="PROSITE" id="PS00978">
    <property type="entry name" value="FAD_G3PDH_2"/>
    <property type="match status" value="1"/>
</dbReference>
<evidence type="ECO:0000256" key="10">
    <source>
        <dbReference type="ARBA" id="ARBA00049055"/>
    </source>
</evidence>
<comment type="pathway">
    <text evidence="2">Polyol metabolism; glycerol degradation via glycerol kinase pathway; glycerone phosphate from sn-glycerol 3-phosphate (aerobic route): step 1/1.</text>
</comment>
<dbReference type="Pfam" id="PF16901">
    <property type="entry name" value="DAO_C"/>
    <property type="match status" value="1"/>
</dbReference>
<evidence type="ECO:0000313" key="13">
    <source>
        <dbReference type="EMBL" id="MCR2804133.1"/>
    </source>
</evidence>
<feature type="domain" description="FAD dependent oxidoreductase" evidence="11">
    <location>
        <begin position="30"/>
        <end position="355"/>
    </location>
</feature>